<evidence type="ECO:0000313" key="6">
    <source>
        <dbReference type="Proteomes" id="UP001174909"/>
    </source>
</evidence>
<dbReference type="InterPro" id="IPR001190">
    <property type="entry name" value="SRCR"/>
</dbReference>
<evidence type="ECO:0000256" key="3">
    <source>
        <dbReference type="SAM" id="SignalP"/>
    </source>
</evidence>
<dbReference type="EMBL" id="CASHTH010000029">
    <property type="protein sequence ID" value="CAI7989258.1"/>
    <property type="molecule type" value="Genomic_DNA"/>
</dbReference>
<feature type="disulfide bond" evidence="2">
    <location>
        <begin position="121"/>
        <end position="131"/>
    </location>
</feature>
<keyword evidence="6" id="KW-1185">Reference proteome</keyword>
<proteinExistence type="predicted"/>
<dbReference type="Gene3D" id="3.10.250.10">
    <property type="entry name" value="SRCR-like domain"/>
    <property type="match status" value="1"/>
</dbReference>
<dbReference type="GO" id="GO:0016020">
    <property type="term" value="C:membrane"/>
    <property type="evidence" value="ECO:0007669"/>
    <property type="project" value="InterPro"/>
</dbReference>
<evidence type="ECO:0000313" key="5">
    <source>
        <dbReference type="EMBL" id="CAI7989258.1"/>
    </source>
</evidence>
<evidence type="ECO:0000256" key="2">
    <source>
        <dbReference type="PROSITE-ProRule" id="PRU00196"/>
    </source>
</evidence>
<comment type="caution">
    <text evidence="2">Lacks conserved residue(s) required for the propagation of feature annotation.</text>
</comment>
<protein>
    <recommendedName>
        <fullName evidence="4">SRCR domain-containing protein</fullName>
    </recommendedName>
</protein>
<accession>A0AA35QSD7</accession>
<feature type="chain" id="PRO_5041226734" description="SRCR domain-containing protein" evidence="3">
    <location>
        <begin position="21"/>
        <end position="211"/>
    </location>
</feature>
<keyword evidence="1 2" id="KW-1015">Disulfide bond</keyword>
<evidence type="ECO:0000259" key="4">
    <source>
        <dbReference type="PROSITE" id="PS50287"/>
    </source>
</evidence>
<feature type="domain" description="SRCR" evidence="4">
    <location>
        <begin position="32"/>
        <end position="149"/>
    </location>
</feature>
<evidence type="ECO:0000256" key="1">
    <source>
        <dbReference type="ARBA" id="ARBA00023157"/>
    </source>
</evidence>
<dbReference type="SUPFAM" id="SSF56487">
    <property type="entry name" value="SRCR-like"/>
    <property type="match status" value="1"/>
</dbReference>
<feature type="signal peptide" evidence="3">
    <location>
        <begin position="1"/>
        <end position="20"/>
    </location>
</feature>
<keyword evidence="3" id="KW-0732">Signal</keyword>
<dbReference type="AlphaFoldDB" id="A0AA35QSD7"/>
<gene>
    <name evidence="5" type="ORF">GBAR_LOCUS172</name>
</gene>
<reference evidence="5" key="1">
    <citation type="submission" date="2023-03" db="EMBL/GenBank/DDBJ databases">
        <authorList>
            <person name="Steffen K."/>
            <person name="Cardenas P."/>
        </authorList>
    </citation>
    <scope>NUCLEOTIDE SEQUENCE</scope>
</reference>
<dbReference type="InterPro" id="IPR036772">
    <property type="entry name" value="SRCR-like_dom_sf"/>
</dbReference>
<name>A0AA35QSD7_GEOBA</name>
<comment type="caution">
    <text evidence="5">The sequence shown here is derived from an EMBL/GenBank/DDBJ whole genome shotgun (WGS) entry which is preliminary data.</text>
</comment>
<sequence length="211" mass="22336">MSWSLLAVLLCVLLVRGAGPEDPSPECSDEDVRLLPAGDNNNILDALYGVLGDVHGTFEICENELWKKVVLCLNEGDGGTELWTMENTAVACRELRWMAPGESGAIGHTESSRKLSYIPQCMGSEEKLEDCSTLNHTGNCDAPLVISCSNSSTSQPSPSLTISSATSFTSSVSKPAATSPVSLMESSTTAVSATELQQPSLTTGSCLHSRH</sequence>
<dbReference type="PROSITE" id="PS50287">
    <property type="entry name" value="SRCR_2"/>
    <property type="match status" value="1"/>
</dbReference>
<organism evidence="5 6">
    <name type="scientific">Geodia barretti</name>
    <name type="common">Barrett's horny sponge</name>
    <dbReference type="NCBI Taxonomy" id="519541"/>
    <lineage>
        <taxon>Eukaryota</taxon>
        <taxon>Metazoa</taxon>
        <taxon>Porifera</taxon>
        <taxon>Demospongiae</taxon>
        <taxon>Heteroscleromorpha</taxon>
        <taxon>Tetractinellida</taxon>
        <taxon>Astrophorina</taxon>
        <taxon>Geodiidae</taxon>
        <taxon>Geodia</taxon>
    </lineage>
</organism>
<dbReference type="Proteomes" id="UP001174909">
    <property type="component" value="Unassembled WGS sequence"/>
</dbReference>